<dbReference type="EMBL" id="JAWJAC010000005">
    <property type="protein sequence ID" value="MDV2862743.1"/>
    <property type="molecule type" value="Genomic_DNA"/>
</dbReference>
<dbReference type="AlphaFoldDB" id="A0AB35RKV6"/>
<evidence type="ECO:0000313" key="3">
    <source>
        <dbReference type="Proteomes" id="UP001286589"/>
    </source>
</evidence>
<reference evidence="2 3" key="1">
    <citation type="submission" date="2023-10" db="EMBL/GenBank/DDBJ databases">
        <title>Phytobacter spp. The emergence of a new genus of hospital-origin enterobacteria encoding carbapenemases in Argentina.</title>
        <authorList>
            <person name="Vay C."/>
            <person name="Almuzara M."/>
            <person name="Traglia G.M."/>
            <person name="Campos J."/>
        </authorList>
    </citation>
    <scope>NUCLEOTIDE SEQUENCE [LARGE SCALE GENOMIC DNA]</scope>
    <source>
        <strain evidence="2 3">CVMA36</strain>
    </source>
</reference>
<comment type="caution">
    <text evidence="2">The sequence shown here is derived from an EMBL/GenBank/DDBJ whole genome shotgun (WGS) entry which is preliminary data.</text>
</comment>
<feature type="signal peptide" evidence="1">
    <location>
        <begin position="1"/>
        <end position="26"/>
    </location>
</feature>
<gene>
    <name evidence="2" type="ORF">R0H02_09765</name>
</gene>
<evidence type="ECO:0000256" key="1">
    <source>
        <dbReference type="SAM" id="SignalP"/>
    </source>
</evidence>
<name>A0AB35RKV6_9ENTR</name>
<sequence>MNNTFGFPFSAGIFALAFIASAAVQASENKTPDVINRIMAEPVHNLSLMDADPQGALRWVVWQERQADSLVSYLALYQQAKGAASPVWSTSWPDAWAPALYSLSEWRWQGNALLAVTLQFGAAAGQVELYGLDTKNRPVQLAEKTAASVGWKSNEAGERLLVLYEPKPTALKASCYGWRENTGKLMPQSCN</sequence>
<organism evidence="2 3">
    <name type="scientific">Phytobacter ursingii</name>
    <dbReference type="NCBI Taxonomy" id="1972431"/>
    <lineage>
        <taxon>Bacteria</taxon>
        <taxon>Pseudomonadati</taxon>
        <taxon>Pseudomonadota</taxon>
        <taxon>Gammaproteobacteria</taxon>
        <taxon>Enterobacterales</taxon>
        <taxon>Enterobacteriaceae</taxon>
        <taxon>Phytobacter</taxon>
    </lineage>
</organism>
<evidence type="ECO:0000313" key="2">
    <source>
        <dbReference type="EMBL" id="MDV2862743.1"/>
    </source>
</evidence>
<keyword evidence="3" id="KW-1185">Reference proteome</keyword>
<evidence type="ECO:0008006" key="4">
    <source>
        <dbReference type="Google" id="ProtNLM"/>
    </source>
</evidence>
<dbReference type="RefSeq" id="WP_229220445.1">
    <property type="nucleotide sequence ID" value="NZ_JAWJAC010000005.1"/>
</dbReference>
<accession>A0AB35RKV6</accession>
<keyword evidence="1" id="KW-0732">Signal</keyword>
<dbReference type="Proteomes" id="UP001286589">
    <property type="component" value="Unassembled WGS sequence"/>
</dbReference>
<proteinExistence type="predicted"/>
<protein>
    <recommendedName>
        <fullName evidence="4">Lipoprotein</fullName>
    </recommendedName>
</protein>
<feature type="chain" id="PRO_5044204857" description="Lipoprotein" evidence="1">
    <location>
        <begin position="27"/>
        <end position="191"/>
    </location>
</feature>